<evidence type="ECO:0000259" key="4">
    <source>
        <dbReference type="Pfam" id="PF02872"/>
    </source>
</evidence>
<feature type="domain" description="5'-Nucleotidase C-terminal" evidence="4">
    <location>
        <begin position="241"/>
        <end position="420"/>
    </location>
</feature>
<dbReference type="InterPro" id="IPR029052">
    <property type="entry name" value="Metallo-depent_PP-like"/>
</dbReference>
<dbReference type="GO" id="GO:0000166">
    <property type="term" value="F:nucleotide binding"/>
    <property type="evidence" value="ECO:0007669"/>
    <property type="project" value="UniProtKB-KW"/>
</dbReference>
<proteinExistence type="inferred from homology"/>
<sequence length="573" mass="63901">MKFPWLLSNIIDENTNDVPEHLHQFKILDRSGVRVGIIGLVEEDWISTVSSWPPNFKFKDMAETGRELSQLLRGEHCCDLIIALTHARVPNDIQLAKDLFASSPSAQRTRPITGEHGVDILLGGHDHEYFASKGMTSWEGYNCNDTSKPSIGSDADHGDILVVKSGTDFRDLSELTLELEDTPSGSIRRKVIKAVHGKRHTIQPGMPSSKKLQKILKSVLSSVSETLKAPVCITEVELDLRSQFLRTGETASGNWFADVLRHAYDDALYKKYGSGSDGVLICGGTLRGDSVYPPGEIALGNIMEILPFEDPIVVLELDGEALWGALEAGLSKYPAQEGRFPIVSGLKVSWDSRREPGERVLGIWLVQEAPSRSSESSSGSGAGTPVPVDGEPIKREKTGRMYKIVTREYLARGYDGYTALPGHNYLVDDENGQLMSSLVRKYLLGSRYVNRMVRCRDGSKEMDHLHTDTADVVKREIDHRKRHADGNHWPNIQKKWQQTTAKILHKLRSRGHYLDHINITAREHMSVVDCFNGMKVRRESNGNGKNGHGKRYSEDLPVIHPVADGRFKDVARN</sequence>
<keyword evidence="6" id="KW-1185">Reference proteome</keyword>
<dbReference type="InterPro" id="IPR006179">
    <property type="entry name" value="5_nucleotidase/apyrase"/>
</dbReference>
<accession>A0A0D0E436</accession>
<organism evidence="5 6">
    <name type="scientific">Paxillus rubicundulus Ve08.2h10</name>
    <dbReference type="NCBI Taxonomy" id="930991"/>
    <lineage>
        <taxon>Eukaryota</taxon>
        <taxon>Fungi</taxon>
        <taxon>Dikarya</taxon>
        <taxon>Basidiomycota</taxon>
        <taxon>Agaricomycotina</taxon>
        <taxon>Agaricomycetes</taxon>
        <taxon>Agaricomycetidae</taxon>
        <taxon>Boletales</taxon>
        <taxon>Paxilineae</taxon>
        <taxon>Paxillaceae</taxon>
        <taxon>Paxillus</taxon>
    </lineage>
</organism>
<dbReference type="InterPro" id="IPR008334">
    <property type="entry name" value="5'-Nucleotdase_C"/>
</dbReference>
<dbReference type="HOGENOM" id="CLU_005854_1_1_1"/>
<dbReference type="PRINTS" id="PR01607">
    <property type="entry name" value="APYRASEFAMLY"/>
</dbReference>
<reference evidence="6" key="2">
    <citation type="submission" date="2015-01" db="EMBL/GenBank/DDBJ databases">
        <title>Evolutionary Origins and Diversification of the Mycorrhizal Mutualists.</title>
        <authorList>
            <consortium name="DOE Joint Genome Institute"/>
            <consortium name="Mycorrhizal Genomics Consortium"/>
            <person name="Kohler A."/>
            <person name="Kuo A."/>
            <person name="Nagy L.G."/>
            <person name="Floudas D."/>
            <person name="Copeland A."/>
            <person name="Barry K.W."/>
            <person name="Cichocki N."/>
            <person name="Veneault-Fourrey C."/>
            <person name="LaButti K."/>
            <person name="Lindquist E.A."/>
            <person name="Lipzen A."/>
            <person name="Lundell T."/>
            <person name="Morin E."/>
            <person name="Murat C."/>
            <person name="Riley R."/>
            <person name="Ohm R."/>
            <person name="Sun H."/>
            <person name="Tunlid A."/>
            <person name="Henrissat B."/>
            <person name="Grigoriev I.V."/>
            <person name="Hibbett D.S."/>
            <person name="Martin F."/>
        </authorList>
    </citation>
    <scope>NUCLEOTIDE SEQUENCE [LARGE SCALE GENOMIC DNA]</scope>
    <source>
        <strain evidence="6">Ve08.2h10</strain>
    </source>
</reference>
<dbReference type="SUPFAM" id="SSF55816">
    <property type="entry name" value="5'-nucleotidase (syn. UDP-sugar hydrolase), C-terminal domain"/>
    <property type="match status" value="1"/>
</dbReference>
<dbReference type="AlphaFoldDB" id="A0A0D0E436"/>
<evidence type="ECO:0000256" key="3">
    <source>
        <dbReference type="SAM" id="MobiDB-lite"/>
    </source>
</evidence>
<gene>
    <name evidence="5" type="ORF">PAXRUDRAFT_826578</name>
</gene>
<comment type="similarity">
    <text evidence="1 2">Belongs to the 5'-nucleotidase family.</text>
</comment>
<dbReference type="Proteomes" id="UP000054538">
    <property type="component" value="Unassembled WGS sequence"/>
</dbReference>
<keyword evidence="2" id="KW-0378">Hydrolase</keyword>
<evidence type="ECO:0000256" key="2">
    <source>
        <dbReference type="RuleBase" id="RU362119"/>
    </source>
</evidence>
<dbReference type="GO" id="GO:0009166">
    <property type="term" value="P:nucleotide catabolic process"/>
    <property type="evidence" value="ECO:0007669"/>
    <property type="project" value="InterPro"/>
</dbReference>
<dbReference type="PANTHER" id="PTHR11575:SF48">
    <property type="entry name" value="5'-NUCLEOTIDASE"/>
    <property type="match status" value="1"/>
</dbReference>
<dbReference type="Pfam" id="PF02872">
    <property type="entry name" value="5_nucleotid_C"/>
    <property type="match status" value="1"/>
</dbReference>
<dbReference type="PANTHER" id="PTHR11575">
    <property type="entry name" value="5'-NUCLEOTIDASE-RELATED"/>
    <property type="match status" value="1"/>
</dbReference>
<feature type="region of interest" description="Disordered" evidence="3">
    <location>
        <begin position="372"/>
        <end position="393"/>
    </location>
</feature>
<dbReference type="Gene3D" id="3.90.780.10">
    <property type="entry name" value="5'-Nucleotidase, C-terminal domain"/>
    <property type="match status" value="1"/>
</dbReference>
<reference evidence="5 6" key="1">
    <citation type="submission" date="2014-04" db="EMBL/GenBank/DDBJ databases">
        <authorList>
            <consortium name="DOE Joint Genome Institute"/>
            <person name="Kuo A."/>
            <person name="Kohler A."/>
            <person name="Jargeat P."/>
            <person name="Nagy L.G."/>
            <person name="Floudas D."/>
            <person name="Copeland A."/>
            <person name="Barry K.W."/>
            <person name="Cichocki N."/>
            <person name="Veneault-Fourrey C."/>
            <person name="LaButti K."/>
            <person name="Lindquist E.A."/>
            <person name="Lipzen A."/>
            <person name="Lundell T."/>
            <person name="Morin E."/>
            <person name="Murat C."/>
            <person name="Sun H."/>
            <person name="Tunlid A."/>
            <person name="Henrissat B."/>
            <person name="Grigoriev I.V."/>
            <person name="Hibbett D.S."/>
            <person name="Martin F."/>
            <person name="Nordberg H.P."/>
            <person name="Cantor M.N."/>
            <person name="Hua S.X."/>
        </authorList>
    </citation>
    <scope>NUCLEOTIDE SEQUENCE [LARGE SCALE GENOMIC DNA]</scope>
    <source>
        <strain evidence="5 6">Ve08.2h10</strain>
    </source>
</reference>
<dbReference type="STRING" id="930991.A0A0D0E436"/>
<dbReference type="Gene3D" id="3.60.21.10">
    <property type="match status" value="1"/>
</dbReference>
<dbReference type="OrthoDB" id="10252235at2759"/>
<keyword evidence="2" id="KW-0547">Nucleotide-binding</keyword>
<dbReference type="InterPro" id="IPR036907">
    <property type="entry name" value="5'-Nucleotdase_C_sf"/>
</dbReference>
<dbReference type="GO" id="GO:0016787">
    <property type="term" value="F:hydrolase activity"/>
    <property type="evidence" value="ECO:0007669"/>
    <property type="project" value="UniProtKB-KW"/>
</dbReference>
<evidence type="ECO:0000256" key="1">
    <source>
        <dbReference type="ARBA" id="ARBA00006654"/>
    </source>
</evidence>
<evidence type="ECO:0000313" key="5">
    <source>
        <dbReference type="EMBL" id="KIK95849.1"/>
    </source>
</evidence>
<dbReference type="InParanoid" id="A0A0D0E436"/>
<protein>
    <recommendedName>
        <fullName evidence="4">5'-Nucleotidase C-terminal domain-containing protein</fullName>
    </recommendedName>
</protein>
<dbReference type="EMBL" id="KN825017">
    <property type="protein sequence ID" value="KIK95849.1"/>
    <property type="molecule type" value="Genomic_DNA"/>
</dbReference>
<name>A0A0D0E436_9AGAM</name>
<evidence type="ECO:0000313" key="6">
    <source>
        <dbReference type="Proteomes" id="UP000054538"/>
    </source>
</evidence>
<dbReference type="SUPFAM" id="SSF56300">
    <property type="entry name" value="Metallo-dependent phosphatases"/>
    <property type="match status" value="1"/>
</dbReference>